<accession>A0A0C3M0X3</accession>
<dbReference type="AlphaFoldDB" id="A0A0C3M0X3"/>
<evidence type="ECO:0000256" key="1">
    <source>
        <dbReference type="SAM" id="SignalP"/>
    </source>
</evidence>
<reference evidence="2 3" key="1">
    <citation type="submission" date="2014-04" db="EMBL/GenBank/DDBJ databases">
        <authorList>
            <consortium name="DOE Joint Genome Institute"/>
            <person name="Kuo A."/>
            <person name="Girlanda M."/>
            <person name="Perotto S."/>
            <person name="Kohler A."/>
            <person name="Nagy L.G."/>
            <person name="Floudas D."/>
            <person name="Copeland A."/>
            <person name="Barry K.W."/>
            <person name="Cichocki N."/>
            <person name="Veneault-Fourrey C."/>
            <person name="LaButti K."/>
            <person name="Lindquist E.A."/>
            <person name="Lipzen A."/>
            <person name="Lundell T."/>
            <person name="Morin E."/>
            <person name="Murat C."/>
            <person name="Sun H."/>
            <person name="Tunlid A."/>
            <person name="Henrissat B."/>
            <person name="Grigoriev I.V."/>
            <person name="Hibbett D.S."/>
            <person name="Martin F."/>
            <person name="Nordberg H.P."/>
            <person name="Cantor M.N."/>
            <person name="Hua S.X."/>
        </authorList>
    </citation>
    <scope>NUCLEOTIDE SEQUENCE [LARGE SCALE GENOMIC DNA]</scope>
    <source>
        <strain evidence="2 3">MUT 4182</strain>
    </source>
</reference>
<gene>
    <name evidence="2" type="ORF">M407DRAFT_193012</name>
</gene>
<dbReference type="EMBL" id="KN823011">
    <property type="protein sequence ID" value="KIO27302.1"/>
    <property type="molecule type" value="Genomic_DNA"/>
</dbReference>
<dbReference type="HOGENOM" id="CLU_2998201_0_0_1"/>
<dbReference type="Proteomes" id="UP000054248">
    <property type="component" value="Unassembled WGS sequence"/>
</dbReference>
<evidence type="ECO:0000313" key="2">
    <source>
        <dbReference type="EMBL" id="KIO27302.1"/>
    </source>
</evidence>
<sequence length="57" mass="6133">MITWWPGVTVCLLHLPLSECRTLVWHRPAAGTAASSGLPQAEDRGLLVVSPGKRSLP</sequence>
<keyword evidence="3" id="KW-1185">Reference proteome</keyword>
<name>A0A0C3M0X3_9AGAM</name>
<organism evidence="2 3">
    <name type="scientific">Tulasnella calospora MUT 4182</name>
    <dbReference type="NCBI Taxonomy" id="1051891"/>
    <lineage>
        <taxon>Eukaryota</taxon>
        <taxon>Fungi</taxon>
        <taxon>Dikarya</taxon>
        <taxon>Basidiomycota</taxon>
        <taxon>Agaricomycotina</taxon>
        <taxon>Agaricomycetes</taxon>
        <taxon>Cantharellales</taxon>
        <taxon>Tulasnellaceae</taxon>
        <taxon>Tulasnella</taxon>
    </lineage>
</organism>
<keyword evidence="1" id="KW-0732">Signal</keyword>
<proteinExistence type="predicted"/>
<protein>
    <submittedName>
        <fullName evidence="2">Uncharacterized protein</fullName>
    </submittedName>
</protein>
<evidence type="ECO:0000313" key="3">
    <source>
        <dbReference type="Proteomes" id="UP000054248"/>
    </source>
</evidence>
<feature type="signal peptide" evidence="1">
    <location>
        <begin position="1"/>
        <end position="20"/>
    </location>
</feature>
<feature type="chain" id="PRO_5002179799" evidence="1">
    <location>
        <begin position="21"/>
        <end position="57"/>
    </location>
</feature>
<reference evidence="3" key="2">
    <citation type="submission" date="2015-01" db="EMBL/GenBank/DDBJ databases">
        <title>Evolutionary Origins and Diversification of the Mycorrhizal Mutualists.</title>
        <authorList>
            <consortium name="DOE Joint Genome Institute"/>
            <consortium name="Mycorrhizal Genomics Consortium"/>
            <person name="Kohler A."/>
            <person name="Kuo A."/>
            <person name="Nagy L.G."/>
            <person name="Floudas D."/>
            <person name="Copeland A."/>
            <person name="Barry K.W."/>
            <person name="Cichocki N."/>
            <person name="Veneault-Fourrey C."/>
            <person name="LaButti K."/>
            <person name="Lindquist E.A."/>
            <person name="Lipzen A."/>
            <person name="Lundell T."/>
            <person name="Morin E."/>
            <person name="Murat C."/>
            <person name="Riley R."/>
            <person name="Ohm R."/>
            <person name="Sun H."/>
            <person name="Tunlid A."/>
            <person name="Henrissat B."/>
            <person name="Grigoriev I.V."/>
            <person name="Hibbett D.S."/>
            <person name="Martin F."/>
        </authorList>
    </citation>
    <scope>NUCLEOTIDE SEQUENCE [LARGE SCALE GENOMIC DNA]</scope>
    <source>
        <strain evidence="3">MUT 4182</strain>
    </source>
</reference>